<reference evidence="1" key="1">
    <citation type="submission" date="2021-03" db="EMBL/GenBank/DDBJ databases">
        <authorList>
            <consortium name="DOE Joint Genome Institute"/>
            <person name="Ahrendt S."/>
            <person name="Looney B.P."/>
            <person name="Miyauchi S."/>
            <person name="Morin E."/>
            <person name="Drula E."/>
            <person name="Courty P.E."/>
            <person name="Chicoki N."/>
            <person name="Fauchery L."/>
            <person name="Kohler A."/>
            <person name="Kuo A."/>
            <person name="Labutti K."/>
            <person name="Pangilinan J."/>
            <person name="Lipzen A."/>
            <person name="Riley R."/>
            <person name="Andreopoulos W."/>
            <person name="He G."/>
            <person name="Johnson J."/>
            <person name="Barry K.W."/>
            <person name="Grigoriev I.V."/>
            <person name="Nagy L."/>
            <person name="Hibbett D."/>
            <person name="Henrissat B."/>
            <person name="Matheny P.B."/>
            <person name="Labbe J."/>
            <person name="Martin F."/>
        </authorList>
    </citation>
    <scope>NUCLEOTIDE SEQUENCE</scope>
    <source>
        <strain evidence="1">HHB10654</strain>
    </source>
</reference>
<evidence type="ECO:0000313" key="1">
    <source>
        <dbReference type="EMBL" id="KAI0056168.1"/>
    </source>
</evidence>
<sequence>MLEAIRSVFSRNSEYLGGSGTRIEKARRIMIQIVNALTVKLEIGGPMACLYILDHFDHYTSHTFKTFYWKPYVNEAKSAWEDVNEDETKHEKVVVNKVQDTLVALYAVTDYTLRPVEYKDMTLYDWTRRATKYKIPKERKKPQKQKDDDSIEQEDAAMDVDIDEDDVDFMLDSDDDNSSDSDYAGPSRKKARKKRKPKKVVRFLTDHAQHLTHSVRVCDDAKGKVPCFVGGLLPRRDQGNFEDYCMTMLTLFKPWRSGTDLKQPHQTWEDTFNEYDFTYRQRELMDFFQIRYECNDARDDFAAQRKADKKAMDKMNPIFGQFADDLDAQNMEDRAMANLTGLDAAAALEAQWDEIGPSAAKKYMQMLEIERVLQLAGWTDNEPGNGNTHLDEFIDGNELDDHAWKKVLANKKADALAQKQQQANATSSADDTDLLSSPKLRTYNVDAVKIVDHAYLFKKFKAKKKEDQTAIEATVDAFTLNDEQERAFKIIANHSVDESAQQLKMYIGGMAGTGKSQVIKALISFFEKRDQSFTFLILAP</sequence>
<evidence type="ECO:0000313" key="2">
    <source>
        <dbReference type="Proteomes" id="UP000814140"/>
    </source>
</evidence>
<accession>A0ACB8SJX7</accession>
<proteinExistence type="predicted"/>
<gene>
    <name evidence="1" type="ORF">BV25DRAFT_1762834</name>
</gene>
<dbReference type="EMBL" id="MU277270">
    <property type="protein sequence ID" value="KAI0056168.1"/>
    <property type="molecule type" value="Genomic_DNA"/>
</dbReference>
<reference evidence="1" key="2">
    <citation type="journal article" date="2022" name="New Phytol.">
        <title>Evolutionary transition to the ectomycorrhizal habit in the genomes of a hyperdiverse lineage of mushroom-forming fungi.</title>
        <authorList>
            <person name="Looney B."/>
            <person name="Miyauchi S."/>
            <person name="Morin E."/>
            <person name="Drula E."/>
            <person name="Courty P.E."/>
            <person name="Kohler A."/>
            <person name="Kuo A."/>
            <person name="LaButti K."/>
            <person name="Pangilinan J."/>
            <person name="Lipzen A."/>
            <person name="Riley R."/>
            <person name="Andreopoulos W."/>
            <person name="He G."/>
            <person name="Johnson J."/>
            <person name="Nolan M."/>
            <person name="Tritt A."/>
            <person name="Barry K.W."/>
            <person name="Grigoriev I.V."/>
            <person name="Nagy L.G."/>
            <person name="Hibbett D."/>
            <person name="Henrissat B."/>
            <person name="Matheny P.B."/>
            <person name="Labbe J."/>
            <person name="Martin F.M."/>
        </authorList>
    </citation>
    <scope>NUCLEOTIDE SEQUENCE</scope>
    <source>
        <strain evidence="1">HHB10654</strain>
    </source>
</reference>
<keyword evidence="2" id="KW-1185">Reference proteome</keyword>
<dbReference type="Proteomes" id="UP000814140">
    <property type="component" value="Unassembled WGS sequence"/>
</dbReference>
<feature type="non-terminal residue" evidence="1">
    <location>
        <position position="540"/>
    </location>
</feature>
<comment type="caution">
    <text evidence="1">The sequence shown here is derived from an EMBL/GenBank/DDBJ whole genome shotgun (WGS) entry which is preliminary data.</text>
</comment>
<protein>
    <submittedName>
        <fullName evidence="1">Uncharacterized protein</fullName>
    </submittedName>
</protein>
<organism evidence="1 2">
    <name type="scientific">Artomyces pyxidatus</name>
    <dbReference type="NCBI Taxonomy" id="48021"/>
    <lineage>
        <taxon>Eukaryota</taxon>
        <taxon>Fungi</taxon>
        <taxon>Dikarya</taxon>
        <taxon>Basidiomycota</taxon>
        <taxon>Agaricomycotina</taxon>
        <taxon>Agaricomycetes</taxon>
        <taxon>Russulales</taxon>
        <taxon>Auriscalpiaceae</taxon>
        <taxon>Artomyces</taxon>
    </lineage>
</organism>
<name>A0ACB8SJX7_9AGAM</name>